<gene>
    <name evidence="1" type="ORF">ACJ73_03717</name>
</gene>
<dbReference type="EMBL" id="LGTZ01000465">
    <property type="protein sequence ID" value="OJD24915.1"/>
    <property type="molecule type" value="Genomic_DNA"/>
</dbReference>
<dbReference type="VEuPathDB" id="FungiDB:ACJ73_03717"/>
<reference evidence="1 2" key="1">
    <citation type="submission" date="2015-08" db="EMBL/GenBank/DDBJ databases">
        <title>Emmonsia species relationships and genome sequence.</title>
        <authorList>
            <person name="Cuomo C.A."/>
            <person name="Schwartz I.S."/>
            <person name="Kenyon C."/>
            <person name="De Hoog G.S."/>
            <person name="Govender N.P."/>
            <person name="Botha A."/>
            <person name="Moreno L."/>
            <person name="De Vries M."/>
            <person name="Munoz J.F."/>
            <person name="Stielow J.B."/>
        </authorList>
    </citation>
    <scope>NUCLEOTIDE SEQUENCE [LARGE SCALE GENOMIC DNA]</scope>
    <source>
        <strain evidence="1 2">EI222</strain>
    </source>
</reference>
<keyword evidence="2" id="KW-1185">Reference proteome</keyword>
<protein>
    <submittedName>
        <fullName evidence="1">Uncharacterized protein</fullName>
    </submittedName>
</protein>
<dbReference type="AlphaFoldDB" id="A0A1J9QXF6"/>
<sequence>MAGLAGNSHVETCAPRILLGRAAGSRPDSISKPAPGTSWLAAVTVWIRSLLALHTYDLPKYVEASRRGEVKNIFKNDNNDTKQSFVSGHLVN</sequence>
<proteinExistence type="predicted"/>
<comment type="caution">
    <text evidence="1">The sequence shown here is derived from an EMBL/GenBank/DDBJ whole genome shotgun (WGS) entry which is preliminary data.</text>
</comment>
<evidence type="ECO:0000313" key="2">
    <source>
        <dbReference type="Proteomes" id="UP000242791"/>
    </source>
</evidence>
<organism evidence="1 2">
    <name type="scientific">Blastomyces percursus</name>
    <dbReference type="NCBI Taxonomy" id="1658174"/>
    <lineage>
        <taxon>Eukaryota</taxon>
        <taxon>Fungi</taxon>
        <taxon>Dikarya</taxon>
        <taxon>Ascomycota</taxon>
        <taxon>Pezizomycotina</taxon>
        <taxon>Eurotiomycetes</taxon>
        <taxon>Eurotiomycetidae</taxon>
        <taxon>Onygenales</taxon>
        <taxon>Ajellomycetaceae</taxon>
        <taxon>Blastomyces</taxon>
    </lineage>
</organism>
<evidence type="ECO:0000313" key="1">
    <source>
        <dbReference type="EMBL" id="OJD24915.1"/>
    </source>
</evidence>
<name>A0A1J9QXF6_9EURO</name>
<accession>A0A1J9QXF6</accession>
<dbReference type="Proteomes" id="UP000242791">
    <property type="component" value="Unassembled WGS sequence"/>
</dbReference>